<feature type="transmembrane region" description="Helical" evidence="1">
    <location>
        <begin position="77"/>
        <end position="95"/>
    </location>
</feature>
<dbReference type="Pfam" id="PF13490">
    <property type="entry name" value="zf-HC2"/>
    <property type="match status" value="1"/>
</dbReference>
<accession>A0ABQ5N9H7</accession>
<dbReference type="EMBL" id="BRXR01000001">
    <property type="protein sequence ID" value="GLC31849.1"/>
    <property type="molecule type" value="Genomic_DNA"/>
</dbReference>
<keyword evidence="1" id="KW-0472">Membrane</keyword>
<sequence length="175" mass="19594">MNDIKCEIIQDLMQLYVDDLCSGESCRLIEEHIGSCSECQEFLKILREKDPLSDEVDIEINSSIEGKLIKNIKKRMLLIELICLGLGAFGGLYTTLFIDQFKMVLIYPIIGCIGYLIVKRLWATPVLILGVSLVGCIFMGRFSGVIMLSLVNCFLTLVGCVIGYLLKKIFEKQGA</sequence>
<feature type="transmembrane region" description="Helical" evidence="1">
    <location>
        <begin position="101"/>
        <end position="118"/>
    </location>
</feature>
<gene>
    <name evidence="3" type="ORF">bsdE14_32590</name>
</gene>
<dbReference type="RefSeq" id="WP_264851173.1">
    <property type="nucleotide sequence ID" value="NZ_BRXR01000001.1"/>
</dbReference>
<name>A0ABQ5N9H7_9CLOT</name>
<dbReference type="InterPro" id="IPR027383">
    <property type="entry name" value="Znf_put"/>
</dbReference>
<comment type="caution">
    <text evidence="3">The sequence shown here is derived from an EMBL/GenBank/DDBJ whole genome shotgun (WGS) entry which is preliminary data.</text>
</comment>
<feature type="transmembrane region" description="Helical" evidence="1">
    <location>
        <begin position="146"/>
        <end position="166"/>
    </location>
</feature>
<evidence type="ECO:0000259" key="2">
    <source>
        <dbReference type="Pfam" id="PF13490"/>
    </source>
</evidence>
<reference evidence="3 4" key="1">
    <citation type="journal article" date="2024" name="Int. J. Syst. Evol. Microbiol.">
        <title>Clostridium omnivorum sp. nov., isolated from anoxic soil under the treatment of reductive soil disinfestation.</title>
        <authorList>
            <person name="Ueki A."/>
            <person name="Tonouchi A."/>
            <person name="Kaku N."/>
            <person name="Honma S."/>
            <person name="Ueki K."/>
        </authorList>
    </citation>
    <scope>NUCLEOTIDE SEQUENCE [LARGE SCALE GENOMIC DNA]</scope>
    <source>
        <strain evidence="3 4">E14</strain>
    </source>
</reference>
<evidence type="ECO:0000313" key="3">
    <source>
        <dbReference type="EMBL" id="GLC31849.1"/>
    </source>
</evidence>
<proteinExistence type="predicted"/>
<feature type="transmembrane region" description="Helical" evidence="1">
    <location>
        <begin position="123"/>
        <end position="140"/>
    </location>
</feature>
<dbReference type="Proteomes" id="UP001208567">
    <property type="component" value="Unassembled WGS sequence"/>
</dbReference>
<feature type="domain" description="Putative zinc-finger" evidence="2">
    <location>
        <begin position="6"/>
        <end position="40"/>
    </location>
</feature>
<evidence type="ECO:0000313" key="4">
    <source>
        <dbReference type="Proteomes" id="UP001208567"/>
    </source>
</evidence>
<keyword evidence="4" id="KW-1185">Reference proteome</keyword>
<protein>
    <recommendedName>
        <fullName evidence="2">Putative zinc-finger domain-containing protein</fullName>
    </recommendedName>
</protein>
<organism evidence="3 4">
    <name type="scientific">Clostridium omnivorum</name>
    <dbReference type="NCBI Taxonomy" id="1604902"/>
    <lineage>
        <taxon>Bacteria</taxon>
        <taxon>Bacillati</taxon>
        <taxon>Bacillota</taxon>
        <taxon>Clostridia</taxon>
        <taxon>Eubacteriales</taxon>
        <taxon>Clostridiaceae</taxon>
        <taxon>Clostridium</taxon>
    </lineage>
</organism>
<keyword evidence="1" id="KW-0812">Transmembrane</keyword>
<keyword evidence="1" id="KW-1133">Transmembrane helix</keyword>
<evidence type="ECO:0000256" key="1">
    <source>
        <dbReference type="SAM" id="Phobius"/>
    </source>
</evidence>